<keyword evidence="2" id="KW-1185">Reference proteome</keyword>
<name>A0A8J2P927_9HEXA</name>
<dbReference type="Proteomes" id="UP000708208">
    <property type="component" value="Unassembled WGS sequence"/>
</dbReference>
<reference evidence="1" key="1">
    <citation type="submission" date="2021-06" db="EMBL/GenBank/DDBJ databases">
        <authorList>
            <person name="Hodson N. C."/>
            <person name="Mongue J. A."/>
            <person name="Jaron S. K."/>
        </authorList>
    </citation>
    <scope>NUCLEOTIDE SEQUENCE</scope>
</reference>
<dbReference type="EMBL" id="CAJVCH010298362">
    <property type="protein sequence ID" value="CAG7785532.1"/>
    <property type="molecule type" value="Genomic_DNA"/>
</dbReference>
<evidence type="ECO:0000313" key="2">
    <source>
        <dbReference type="Proteomes" id="UP000708208"/>
    </source>
</evidence>
<sequence length="73" mass="8349">IKIKRACVCSGFSESHMCDVWAENKKDTTFLLGSYKPTGVPFPHQKASVTCLDLWWPMMHVQKRLVFFTVNAS</sequence>
<gene>
    <name evidence="1" type="ORF">AFUS01_LOCUS24150</name>
</gene>
<proteinExistence type="predicted"/>
<feature type="non-terminal residue" evidence="1">
    <location>
        <position position="1"/>
    </location>
</feature>
<dbReference type="AlphaFoldDB" id="A0A8J2P927"/>
<protein>
    <submittedName>
        <fullName evidence="1">Uncharacterized protein</fullName>
    </submittedName>
</protein>
<comment type="caution">
    <text evidence="1">The sequence shown here is derived from an EMBL/GenBank/DDBJ whole genome shotgun (WGS) entry which is preliminary data.</text>
</comment>
<evidence type="ECO:0000313" key="1">
    <source>
        <dbReference type="EMBL" id="CAG7785532.1"/>
    </source>
</evidence>
<organism evidence="1 2">
    <name type="scientific">Allacma fusca</name>
    <dbReference type="NCBI Taxonomy" id="39272"/>
    <lineage>
        <taxon>Eukaryota</taxon>
        <taxon>Metazoa</taxon>
        <taxon>Ecdysozoa</taxon>
        <taxon>Arthropoda</taxon>
        <taxon>Hexapoda</taxon>
        <taxon>Collembola</taxon>
        <taxon>Symphypleona</taxon>
        <taxon>Sminthuridae</taxon>
        <taxon>Allacma</taxon>
    </lineage>
</organism>
<accession>A0A8J2P927</accession>